<feature type="compositionally biased region" description="Low complexity" evidence="1">
    <location>
        <begin position="411"/>
        <end position="427"/>
    </location>
</feature>
<keyword evidence="2" id="KW-0732">Signal</keyword>
<proteinExistence type="predicted"/>
<organism evidence="3 4">
    <name type="scientific">Coemansia guatemalensis</name>
    <dbReference type="NCBI Taxonomy" id="2761395"/>
    <lineage>
        <taxon>Eukaryota</taxon>
        <taxon>Fungi</taxon>
        <taxon>Fungi incertae sedis</taxon>
        <taxon>Zoopagomycota</taxon>
        <taxon>Kickxellomycotina</taxon>
        <taxon>Kickxellomycetes</taxon>
        <taxon>Kickxellales</taxon>
        <taxon>Kickxellaceae</taxon>
        <taxon>Coemansia</taxon>
    </lineage>
</organism>
<evidence type="ECO:0000256" key="2">
    <source>
        <dbReference type="SAM" id="SignalP"/>
    </source>
</evidence>
<feature type="chain" id="PRO_5040971380" evidence="2">
    <location>
        <begin position="24"/>
        <end position="456"/>
    </location>
</feature>
<feature type="signal peptide" evidence="2">
    <location>
        <begin position="1"/>
        <end position="23"/>
    </location>
</feature>
<dbReference type="Proteomes" id="UP001140094">
    <property type="component" value="Unassembled WGS sequence"/>
</dbReference>
<gene>
    <name evidence="3" type="ORF">H4R20_000663</name>
</gene>
<dbReference type="EMBL" id="JANBUO010000026">
    <property type="protein sequence ID" value="KAJ2808748.1"/>
    <property type="molecule type" value="Genomic_DNA"/>
</dbReference>
<dbReference type="OrthoDB" id="5576930at2759"/>
<evidence type="ECO:0000313" key="3">
    <source>
        <dbReference type="EMBL" id="KAJ2808748.1"/>
    </source>
</evidence>
<comment type="caution">
    <text evidence="3">The sequence shown here is derived from an EMBL/GenBank/DDBJ whole genome shotgun (WGS) entry which is preliminary data.</text>
</comment>
<keyword evidence="4" id="KW-1185">Reference proteome</keyword>
<reference evidence="3" key="1">
    <citation type="submission" date="2022-07" db="EMBL/GenBank/DDBJ databases">
        <title>Phylogenomic reconstructions and comparative analyses of Kickxellomycotina fungi.</title>
        <authorList>
            <person name="Reynolds N.K."/>
            <person name="Stajich J.E."/>
            <person name="Barry K."/>
            <person name="Grigoriev I.V."/>
            <person name="Crous P."/>
            <person name="Smith M.E."/>
        </authorList>
    </citation>
    <scope>NUCLEOTIDE SEQUENCE</scope>
    <source>
        <strain evidence="3">NRRL 1565</strain>
    </source>
</reference>
<feature type="region of interest" description="Disordered" evidence="1">
    <location>
        <begin position="410"/>
        <end position="456"/>
    </location>
</feature>
<feature type="compositionally biased region" description="Acidic residues" evidence="1">
    <location>
        <begin position="213"/>
        <end position="239"/>
    </location>
</feature>
<evidence type="ECO:0000256" key="1">
    <source>
        <dbReference type="SAM" id="MobiDB-lite"/>
    </source>
</evidence>
<protein>
    <submittedName>
        <fullName evidence="3">Uncharacterized protein</fullName>
    </submittedName>
</protein>
<evidence type="ECO:0000313" key="4">
    <source>
        <dbReference type="Proteomes" id="UP001140094"/>
    </source>
</evidence>
<accession>A0A9W8I4T0</accession>
<feature type="region of interest" description="Disordered" evidence="1">
    <location>
        <begin position="196"/>
        <end position="249"/>
    </location>
</feature>
<sequence>MLTGSYTIHALGLILALVPAAAALQIALEWTPGAGTRSITSASSMLRVANETAPPQTEWLALGWAYGSLGLQRHSGNSDSIVMQLTPPSAAFQAIVGRAADSVEARHRPAAVKDHPPQVLLEAPVKLDPALAYYFKVQAHHDIGLNRTTYEGLYSVGDTWQYLGSLVLQHPTASPSAATSTTDAVSTKEALAALSHFVSTEDNTSTQKTTVEKEEEERTDSGSDSDSDSGSDSDSDTEQTDGVWRPKHNKEMFARPAPQQDSSDDGAFRNSALSDFIRAGFQALRSPFDQQTTSSAPATAATSTQLDDLASVLSLAAEVSPNKRLTNEISFPEVPVFPHLFSGIQRLDGGDSSLLRAGVFKRFQLRDRLGETFFVTNAHAFVYDAEDADVAIARHYVLASSYLLSIDGPHSDASASEGESSSSTESSATEEEGDLTEFVTETVEESDSSDSSASSK</sequence>
<name>A0A9W8I4T0_9FUNG</name>
<dbReference type="AlphaFoldDB" id="A0A9W8I4T0"/>